<evidence type="ECO:0000313" key="2">
    <source>
        <dbReference type="EMBL" id="AGF92859.1"/>
    </source>
</evidence>
<accession>M1PUR6</accession>
<dbReference type="EMBL" id="JX684074">
    <property type="protein sequence ID" value="AGF92859.1"/>
    <property type="molecule type" value="Genomic_DNA"/>
</dbReference>
<reference evidence="2" key="1">
    <citation type="journal article" date="2013" name="Syst. Appl. Microbiol.">
        <title>New insights into the archaeal diversity of a hypersaline microbial mat obtained by a metagenomic approach.</title>
        <authorList>
            <person name="Lopez-Lopez A."/>
            <person name="Richter M."/>
            <person name="Pena A."/>
            <person name="Tamames J."/>
            <person name="Rossello-Mora R."/>
        </authorList>
    </citation>
    <scope>NUCLEOTIDE SEQUENCE</scope>
</reference>
<dbReference type="InterPro" id="IPR058493">
    <property type="entry name" value="DUF8180"/>
</dbReference>
<evidence type="ECO:0000259" key="1">
    <source>
        <dbReference type="Pfam" id="PF26551"/>
    </source>
</evidence>
<organism evidence="2">
    <name type="scientific">uncultured organism</name>
    <dbReference type="NCBI Taxonomy" id="155900"/>
    <lineage>
        <taxon>unclassified sequences</taxon>
        <taxon>environmental samples</taxon>
    </lineage>
</organism>
<gene>
    <name evidence="2" type="ORF">FLSS-2_0020</name>
</gene>
<name>M1PUR6_9ZZZZ</name>
<dbReference type="AlphaFoldDB" id="M1PUR6"/>
<feature type="domain" description="DUF8180" evidence="1">
    <location>
        <begin position="12"/>
        <end position="70"/>
    </location>
</feature>
<proteinExistence type="predicted"/>
<sequence>MASKEEEQREKLEALLEHGIEHNEDHRNEIDEWADTAQELGEVKVQKLLQEASSSIDEGVEKLTEGLDLLKEG</sequence>
<dbReference type="Pfam" id="PF26551">
    <property type="entry name" value="DUF8180"/>
    <property type="match status" value="1"/>
</dbReference>
<protein>
    <recommendedName>
        <fullName evidence="1">DUF8180 domain-containing protein</fullName>
    </recommendedName>
</protein>